<evidence type="ECO:0000259" key="3">
    <source>
        <dbReference type="Pfam" id="PF01464"/>
    </source>
</evidence>
<keyword evidence="2" id="KW-0812">Transmembrane</keyword>
<dbReference type="Gene3D" id="1.10.530.10">
    <property type="match status" value="1"/>
</dbReference>
<dbReference type="KEGG" id="aft:BBF96_10175"/>
<evidence type="ECO:0000313" key="4">
    <source>
        <dbReference type="EMBL" id="AZR73717.1"/>
    </source>
</evidence>
<dbReference type="SUPFAM" id="SSF53955">
    <property type="entry name" value="Lysozyme-like"/>
    <property type="match status" value="1"/>
</dbReference>
<dbReference type="InterPro" id="IPR000189">
    <property type="entry name" value="Transglyc_AS"/>
</dbReference>
<dbReference type="InterPro" id="IPR008258">
    <property type="entry name" value="Transglycosylase_SLT_dom_1"/>
</dbReference>
<evidence type="ECO:0000256" key="2">
    <source>
        <dbReference type="SAM" id="Phobius"/>
    </source>
</evidence>
<dbReference type="Proteomes" id="UP000267250">
    <property type="component" value="Chromosome"/>
</dbReference>
<dbReference type="GO" id="GO:0008933">
    <property type="term" value="F:peptidoglycan lytic transglycosylase activity"/>
    <property type="evidence" value="ECO:0007669"/>
    <property type="project" value="InterPro"/>
</dbReference>
<accession>A0A3Q9HQW3</accession>
<feature type="transmembrane region" description="Helical" evidence="2">
    <location>
        <begin position="6"/>
        <end position="26"/>
    </location>
</feature>
<name>A0A3Q9HQW3_9FIRM</name>
<organism evidence="4 5">
    <name type="scientific">Anoxybacter fermentans</name>
    <dbReference type="NCBI Taxonomy" id="1323375"/>
    <lineage>
        <taxon>Bacteria</taxon>
        <taxon>Bacillati</taxon>
        <taxon>Bacillota</taxon>
        <taxon>Clostridia</taxon>
        <taxon>Halanaerobiales</taxon>
        <taxon>Anoxybacter</taxon>
    </lineage>
</organism>
<reference evidence="4 5" key="1">
    <citation type="submission" date="2016-07" db="EMBL/GenBank/DDBJ databases">
        <title>Genome and transcriptome analysis of iron-reducing fermentative bacteria Anoxybacter fermentans.</title>
        <authorList>
            <person name="Zeng X."/>
            <person name="Shao Z."/>
        </authorList>
    </citation>
    <scope>NUCLEOTIDE SEQUENCE [LARGE SCALE GENOMIC DNA]</scope>
    <source>
        <strain evidence="4 5">DY22613</strain>
    </source>
</reference>
<dbReference type="GO" id="GO:0016020">
    <property type="term" value="C:membrane"/>
    <property type="evidence" value="ECO:0007669"/>
    <property type="project" value="InterPro"/>
</dbReference>
<dbReference type="OrthoDB" id="9815002at2"/>
<gene>
    <name evidence="4" type="ORF">BBF96_10175</name>
</gene>
<proteinExistence type="inferred from homology"/>
<dbReference type="CDD" id="cd16896">
    <property type="entry name" value="LT_Slt70-like"/>
    <property type="match status" value="1"/>
</dbReference>
<sequence>MGKGQITLLIFMTFIVLVAIIIYLNLDLIWKMLYPLKYEDLVFKYADFFDNDPYLVTAIIYRESRFNPKAISSKGAMGLMQIMPDTARWIAKNLRIENFKLEDLYKPEINIYFGNWYLANLSEEFEGNLILILAAYNAGRGNVKKWLKNNEWSGKVHQIDQIPFPETKKFVSSVLNLYQRYLQLYERE</sequence>
<comment type="similarity">
    <text evidence="1">Belongs to the transglycosylase Slt family.</text>
</comment>
<dbReference type="InterPro" id="IPR023346">
    <property type="entry name" value="Lysozyme-like_dom_sf"/>
</dbReference>
<keyword evidence="5" id="KW-1185">Reference proteome</keyword>
<dbReference type="EMBL" id="CP016379">
    <property type="protein sequence ID" value="AZR73717.1"/>
    <property type="molecule type" value="Genomic_DNA"/>
</dbReference>
<dbReference type="GO" id="GO:0000270">
    <property type="term" value="P:peptidoglycan metabolic process"/>
    <property type="evidence" value="ECO:0007669"/>
    <property type="project" value="InterPro"/>
</dbReference>
<feature type="domain" description="Transglycosylase SLT" evidence="3">
    <location>
        <begin position="41"/>
        <end position="156"/>
    </location>
</feature>
<dbReference type="RefSeq" id="WP_127017064.1">
    <property type="nucleotide sequence ID" value="NZ_CP016379.1"/>
</dbReference>
<dbReference type="Pfam" id="PF01464">
    <property type="entry name" value="SLT"/>
    <property type="match status" value="1"/>
</dbReference>
<evidence type="ECO:0000313" key="5">
    <source>
        <dbReference type="Proteomes" id="UP000267250"/>
    </source>
</evidence>
<dbReference type="PANTHER" id="PTHR37423">
    <property type="entry name" value="SOLUBLE LYTIC MUREIN TRANSGLYCOSYLASE-RELATED"/>
    <property type="match status" value="1"/>
</dbReference>
<dbReference type="AlphaFoldDB" id="A0A3Q9HQW3"/>
<evidence type="ECO:0000256" key="1">
    <source>
        <dbReference type="ARBA" id="ARBA00007734"/>
    </source>
</evidence>
<keyword evidence="2" id="KW-1133">Transmembrane helix</keyword>
<protein>
    <submittedName>
        <fullName evidence="4">Lytic transglycosylase</fullName>
    </submittedName>
</protein>
<keyword evidence="2" id="KW-0472">Membrane</keyword>
<dbReference type="PROSITE" id="PS00922">
    <property type="entry name" value="TRANSGLYCOSYLASE"/>
    <property type="match status" value="1"/>
</dbReference>
<dbReference type="PANTHER" id="PTHR37423:SF2">
    <property type="entry name" value="MEMBRANE-BOUND LYTIC MUREIN TRANSGLYCOSYLASE C"/>
    <property type="match status" value="1"/>
</dbReference>